<dbReference type="InParanoid" id="K1QJN9"/>
<reference evidence="1" key="1">
    <citation type="journal article" date="2012" name="Nature">
        <title>The oyster genome reveals stress adaptation and complexity of shell formation.</title>
        <authorList>
            <person name="Zhang G."/>
            <person name="Fang X."/>
            <person name="Guo X."/>
            <person name="Li L."/>
            <person name="Luo R."/>
            <person name="Xu F."/>
            <person name="Yang P."/>
            <person name="Zhang L."/>
            <person name="Wang X."/>
            <person name="Qi H."/>
            <person name="Xiong Z."/>
            <person name="Que H."/>
            <person name="Xie Y."/>
            <person name="Holland P.W."/>
            <person name="Paps J."/>
            <person name="Zhu Y."/>
            <person name="Wu F."/>
            <person name="Chen Y."/>
            <person name="Wang J."/>
            <person name="Peng C."/>
            <person name="Meng J."/>
            <person name="Yang L."/>
            <person name="Liu J."/>
            <person name="Wen B."/>
            <person name="Zhang N."/>
            <person name="Huang Z."/>
            <person name="Zhu Q."/>
            <person name="Feng Y."/>
            <person name="Mount A."/>
            <person name="Hedgecock D."/>
            <person name="Xu Z."/>
            <person name="Liu Y."/>
            <person name="Domazet-Loso T."/>
            <person name="Du Y."/>
            <person name="Sun X."/>
            <person name="Zhang S."/>
            <person name="Liu B."/>
            <person name="Cheng P."/>
            <person name="Jiang X."/>
            <person name="Li J."/>
            <person name="Fan D."/>
            <person name="Wang W."/>
            <person name="Fu W."/>
            <person name="Wang T."/>
            <person name="Wang B."/>
            <person name="Zhang J."/>
            <person name="Peng Z."/>
            <person name="Li Y."/>
            <person name="Li N."/>
            <person name="Wang J."/>
            <person name="Chen M."/>
            <person name="He Y."/>
            <person name="Tan F."/>
            <person name="Song X."/>
            <person name="Zheng Q."/>
            <person name="Huang R."/>
            <person name="Yang H."/>
            <person name="Du X."/>
            <person name="Chen L."/>
            <person name="Yang M."/>
            <person name="Gaffney P.M."/>
            <person name="Wang S."/>
            <person name="Luo L."/>
            <person name="She Z."/>
            <person name="Ming Y."/>
            <person name="Huang W."/>
            <person name="Zhang S."/>
            <person name="Huang B."/>
            <person name="Zhang Y."/>
            <person name="Qu T."/>
            <person name="Ni P."/>
            <person name="Miao G."/>
            <person name="Wang J."/>
            <person name="Wang Q."/>
            <person name="Steinberg C.E."/>
            <person name="Wang H."/>
            <person name="Li N."/>
            <person name="Qian L."/>
            <person name="Zhang G."/>
            <person name="Li Y."/>
            <person name="Yang H."/>
            <person name="Liu X."/>
            <person name="Wang J."/>
            <person name="Yin Y."/>
            <person name="Wang J."/>
        </authorList>
    </citation>
    <scope>NUCLEOTIDE SEQUENCE [LARGE SCALE GENOMIC DNA]</scope>
    <source>
        <strain evidence="1">05x7-T-G4-1.051#20</strain>
    </source>
</reference>
<name>K1QJN9_MAGGI</name>
<dbReference type="AlphaFoldDB" id="K1QJN9"/>
<gene>
    <name evidence="1" type="ORF">CGI_10000587</name>
</gene>
<accession>K1QJN9</accession>
<sequence>MLLACNLSFNSTVTIALAENETDTSGNYILQCFGIPGKQIDCPQQDYATGAYNECNDILEVEFIFDYTKHIQHYLRIWTDCNSSSIAMKPCRFTGNVDISNSPAITIKSGGG</sequence>
<organism evidence="1">
    <name type="scientific">Magallana gigas</name>
    <name type="common">Pacific oyster</name>
    <name type="synonym">Crassostrea gigas</name>
    <dbReference type="NCBI Taxonomy" id="29159"/>
    <lineage>
        <taxon>Eukaryota</taxon>
        <taxon>Metazoa</taxon>
        <taxon>Spiralia</taxon>
        <taxon>Lophotrochozoa</taxon>
        <taxon>Mollusca</taxon>
        <taxon>Bivalvia</taxon>
        <taxon>Autobranchia</taxon>
        <taxon>Pteriomorphia</taxon>
        <taxon>Ostreida</taxon>
        <taxon>Ostreoidea</taxon>
        <taxon>Ostreidae</taxon>
        <taxon>Magallana</taxon>
    </lineage>
</organism>
<evidence type="ECO:0000313" key="1">
    <source>
        <dbReference type="EMBL" id="EKC29060.1"/>
    </source>
</evidence>
<proteinExistence type="predicted"/>
<dbReference type="HOGENOM" id="CLU_2148245_0_0_1"/>
<protein>
    <submittedName>
        <fullName evidence="1">Uncharacterized protein</fullName>
    </submittedName>
</protein>
<dbReference type="EMBL" id="JH817592">
    <property type="protein sequence ID" value="EKC29060.1"/>
    <property type="molecule type" value="Genomic_DNA"/>
</dbReference>